<dbReference type="SUPFAM" id="SSF57903">
    <property type="entry name" value="FYVE/PHD zinc finger"/>
    <property type="match status" value="1"/>
</dbReference>
<evidence type="ECO:0000256" key="6">
    <source>
        <dbReference type="ARBA" id="ARBA00023242"/>
    </source>
</evidence>
<dbReference type="Gene3D" id="2.60.120.650">
    <property type="entry name" value="Cupin"/>
    <property type="match status" value="2"/>
</dbReference>
<dbReference type="GO" id="GO:0000785">
    <property type="term" value="C:chromatin"/>
    <property type="evidence" value="ECO:0007669"/>
    <property type="project" value="TreeGrafter"/>
</dbReference>
<dbReference type="GO" id="GO:0008270">
    <property type="term" value="F:zinc ion binding"/>
    <property type="evidence" value="ECO:0007669"/>
    <property type="project" value="UniProtKB-KW"/>
</dbReference>
<dbReference type="SMART" id="SM00558">
    <property type="entry name" value="JmjC"/>
    <property type="match status" value="1"/>
</dbReference>
<evidence type="ECO:0000256" key="1">
    <source>
        <dbReference type="ARBA" id="ARBA00004123"/>
    </source>
</evidence>
<dbReference type="GO" id="GO:0006355">
    <property type="term" value="P:regulation of DNA-templated transcription"/>
    <property type="evidence" value="ECO:0007669"/>
    <property type="project" value="TreeGrafter"/>
</dbReference>
<evidence type="ECO:0000256" key="2">
    <source>
        <dbReference type="ARBA" id="ARBA00022723"/>
    </source>
</evidence>
<protein>
    <submittedName>
        <fullName evidence="12">LAME_0D00782g1_1</fullName>
    </submittedName>
</protein>
<dbReference type="SMART" id="SM00545">
    <property type="entry name" value="JmjN"/>
    <property type="match status" value="1"/>
</dbReference>
<dbReference type="PANTHER" id="PTHR10694:SF33">
    <property type="entry name" value="LYSINE-SPECIFIC DEMETHYLASE 5"/>
    <property type="match status" value="1"/>
</dbReference>
<sequence>MVELEHIPVLRLTPGEMEDPIGFLSQPNVRRLGHLYGMVKLVPPQQFKPPLSIDETKFKFRARLQHLNELNISNRGRLFLMKQLNNFHMKGKRKLCVEFTKPYTESHSGRIYFYDLFIAVMRQFNAGVSKANETIGGSQMSFSGRKRPRSRRADETNTTTSKSTSKIILAPLAEIHNHPTLWKDVSKTLGIPADELSDTFHTFLAPYYDFLQRQMGPYGDHASMLSKLIYTEIYPKSLLNDSDDSADDGDDDDEEEEEEGCIICHRNSHRSKTILCDSCDKPFHIFCLDPPLNNVPKGKWACNNCIFGNGFYGFKEENKFYTRQSFQNHCREFDLQRWPNGGKLDNLNVLEAMFWDKVNEIDKTSSIRYGADIHNVGPGQVTGFPTAEFVPPEVQQDQCAREKYSDYVQHPMNLVNLPAAKGSLLSVFGKKISGMTVPWIYIGSTFSTFCWHLEDQYTLSANYQHEGDPKIWYSVPESSREKFDELMKSIAPDLFQKQPDLLHQLVTLIAPYDKRFQDANISCYKAVQYPGEYIVTFPKCYHSGFNTGYNFNEAVNFTLDLWLPYGVEATHDYIATGKKCVFNMWELMLTVLLEYLENPRKFDEVMVRRCHSELLEMFNREVKTLDQLSDVIRFQNQAKGFTRRHIDDKLRLDIKVTVTSNSSYDDEYVSAETDSDAESDDGDDDIFCSACKTICPFAFVAHCKSSRLSKRRRLQSMKPEELNLLAENGDIDILCAQDYFRLVEQIDEDEHGDNSSDQRFEHDELYFIRQPDEIRDILKRAQNKIDSMLR</sequence>
<evidence type="ECO:0000313" key="12">
    <source>
        <dbReference type="EMBL" id="SCU85283.1"/>
    </source>
</evidence>
<feature type="region of interest" description="Disordered" evidence="8">
    <location>
        <begin position="137"/>
        <end position="163"/>
    </location>
</feature>
<organism evidence="12 13">
    <name type="scientific">Lachancea meyersii CBS 8951</name>
    <dbReference type="NCBI Taxonomy" id="1266667"/>
    <lineage>
        <taxon>Eukaryota</taxon>
        <taxon>Fungi</taxon>
        <taxon>Dikarya</taxon>
        <taxon>Ascomycota</taxon>
        <taxon>Saccharomycotina</taxon>
        <taxon>Saccharomycetes</taxon>
        <taxon>Saccharomycetales</taxon>
        <taxon>Saccharomycetaceae</taxon>
        <taxon>Lachancea</taxon>
    </lineage>
</organism>
<dbReference type="PROSITE" id="PS50016">
    <property type="entry name" value="ZF_PHD_2"/>
    <property type="match status" value="1"/>
</dbReference>
<keyword evidence="2" id="KW-0479">Metal-binding</keyword>
<keyword evidence="13" id="KW-1185">Reference proteome</keyword>
<dbReference type="GO" id="GO:0005634">
    <property type="term" value="C:nucleus"/>
    <property type="evidence" value="ECO:0007669"/>
    <property type="project" value="UniProtKB-SubCell"/>
</dbReference>
<dbReference type="SUPFAM" id="SSF51197">
    <property type="entry name" value="Clavaminate synthase-like"/>
    <property type="match status" value="1"/>
</dbReference>
<evidence type="ECO:0000259" key="11">
    <source>
        <dbReference type="PROSITE" id="PS51184"/>
    </source>
</evidence>
<evidence type="ECO:0000259" key="10">
    <source>
        <dbReference type="PROSITE" id="PS51183"/>
    </source>
</evidence>
<evidence type="ECO:0000256" key="4">
    <source>
        <dbReference type="ARBA" id="ARBA00022833"/>
    </source>
</evidence>
<dbReference type="GO" id="GO:0034647">
    <property type="term" value="F:histone H3K4me/H3K4me2/H3K4me3 demethylase activity"/>
    <property type="evidence" value="ECO:0007669"/>
    <property type="project" value="TreeGrafter"/>
</dbReference>
<dbReference type="PROSITE" id="PS51184">
    <property type="entry name" value="JMJC"/>
    <property type="match status" value="1"/>
</dbReference>
<keyword evidence="6" id="KW-0539">Nucleus</keyword>
<keyword evidence="5" id="KW-0408">Iron</keyword>
<evidence type="ECO:0000313" key="13">
    <source>
        <dbReference type="Proteomes" id="UP000191144"/>
    </source>
</evidence>
<dbReference type="InterPro" id="IPR001965">
    <property type="entry name" value="Znf_PHD"/>
</dbReference>
<dbReference type="InterPro" id="IPR013083">
    <property type="entry name" value="Znf_RING/FYVE/PHD"/>
</dbReference>
<evidence type="ECO:0000256" key="7">
    <source>
        <dbReference type="PROSITE-ProRule" id="PRU00146"/>
    </source>
</evidence>
<dbReference type="InterPro" id="IPR003347">
    <property type="entry name" value="JmjC_dom"/>
</dbReference>
<dbReference type="PROSITE" id="PS51183">
    <property type="entry name" value="JMJN"/>
    <property type="match status" value="1"/>
</dbReference>
<dbReference type="SMART" id="SM00249">
    <property type="entry name" value="PHD"/>
    <property type="match status" value="1"/>
</dbReference>
<evidence type="ECO:0000256" key="3">
    <source>
        <dbReference type="ARBA" id="ARBA00022771"/>
    </source>
</evidence>
<feature type="domain" description="JmjN" evidence="10">
    <location>
        <begin position="7"/>
        <end position="50"/>
    </location>
</feature>
<dbReference type="CDD" id="cd15544">
    <property type="entry name" value="PHD_BAZ1A_like"/>
    <property type="match status" value="1"/>
</dbReference>
<comment type="subcellular location">
    <subcellularLocation>
        <location evidence="1">Nucleus</location>
    </subcellularLocation>
</comment>
<evidence type="ECO:0000256" key="5">
    <source>
        <dbReference type="ARBA" id="ARBA00023004"/>
    </source>
</evidence>
<name>A0A1G4J6A9_9SACH</name>
<gene>
    <name evidence="12" type="ORF">LAME_0D00782G</name>
</gene>
<dbReference type="InterPro" id="IPR011011">
    <property type="entry name" value="Znf_FYVE_PHD"/>
</dbReference>
<dbReference type="Pfam" id="PF00628">
    <property type="entry name" value="PHD"/>
    <property type="match status" value="1"/>
</dbReference>
<dbReference type="AlphaFoldDB" id="A0A1G4J6A9"/>
<dbReference type="InterPro" id="IPR019787">
    <property type="entry name" value="Znf_PHD-finger"/>
</dbReference>
<reference evidence="13" key="1">
    <citation type="submission" date="2016-03" db="EMBL/GenBank/DDBJ databases">
        <authorList>
            <person name="Devillers Hugo."/>
        </authorList>
    </citation>
    <scope>NUCLEOTIDE SEQUENCE [LARGE SCALE GENOMIC DNA]</scope>
</reference>
<dbReference type="EMBL" id="LT598482">
    <property type="protein sequence ID" value="SCU85283.1"/>
    <property type="molecule type" value="Genomic_DNA"/>
</dbReference>
<dbReference type="InterPro" id="IPR019786">
    <property type="entry name" value="Zinc_finger_PHD-type_CS"/>
</dbReference>
<accession>A0A1G4J6A9</accession>
<dbReference type="PROSITE" id="PS01359">
    <property type="entry name" value="ZF_PHD_1"/>
    <property type="match status" value="1"/>
</dbReference>
<feature type="domain" description="PHD-type" evidence="9">
    <location>
        <begin position="258"/>
        <end position="308"/>
    </location>
</feature>
<dbReference type="Proteomes" id="UP000191144">
    <property type="component" value="Chromosome D"/>
</dbReference>
<dbReference type="PANTHER" id="PTHR10694">
    <property type="entry name" value="LYSINE-SPECIFIC DEMETHYLASE"/>
    <property type="match status" value="1"/>
</dbReference>
<evidence type="ECO:0000259" key="9">
    <source>
        <dbReference type="PROSITE" id="PS50016"/>
    </source>
</evidence>
<dbReference type="InterPro" id="IPR003349">
    <property type="entry name" value="JmjN"/>
</dbReference>
<dbReference type="OrthoDB" id="1678912at2759"/>
<dbReference type="Pfam" id="PF02373">
    <property type="entry name" value="JmjC"/>
    <property type="match status" value="1"/>
</dbReference>
<evidence type="ECO:0000256" key="8">
    <source>
        <dbReference type="SAM" id="MobiDB-lite"/>
    </source>
</evidence>
<dbReference type="FunFam" id="2.60.120.650:FF:000055">
    <property type="entry name" value="Jhd2p"/>
    <property type="match status" value="1"/>
</dbReference>
<dbReference type="Gene3D" id="3.30.40.10">
    <property type="entry name" value="Zinc/RING finger domain, C3HC4 (zinc finger)"/>
    <property type="match status" value="1"/>
</dbReference>
<keyword evidence="4" id="KW-0862">Zinc</keyword>
<proteinExistence type="predicted"/>
<keyword evidence="3 7" id="KW-0863">Zinc-finger</keyword>
<feature type="domain" description="JmjC" evidence="11">
    <location>
        <begin position="406"/>
        <end position="574"/>
    </location>
</feature>